<gene>
    <name evidence="2" type="ORF">LAZ67_4000279</name>
</gene>
<keyword evidence="1" id="KW-1133">Transmembrane helix</keyword>
<keyword evidence="1" id="KW-0812">Transmembrane</keyword>
<protein>
    <recommendedName>
        <fullName evidence="4">Ribosomal protein L33</fullName>
    </recommendedName>
</protein>
<evidence type="ECO:0000313" key="3">
    <source>
        <dbReference type="Proteomes" id="UP001235939"/>
    </source>
</evidence>
<evidence type="ECO:0008006" key="4">
    <source>
        <dbReference type="Google" id="ProtNLM"/>
    </source>
</evidence>
<dbReference type="EMBL" id="CP092866">
    <property type="protein sequence ID" value="UYV66104.1"/>
    <property type="molecule type" value="Genomic_DNA"/>
</dbReference>
<keyword evidence="3" id="KW-1185">Reference proteome</keyword>
<feature type="transmembrane region" description="Helical" evidence="1">
    <location>
        <begin position="76"/>
        <end position="98"/>
    </location>
</feature>
<evidence type="ECO:0000256" key="1">
    <source>
        <dbReference type="SAM" id="Phobius"/>
    </source>
</evidence>
<evidence type="ECO:0000313" key="2">
    <source>
        <dbReference type="EMBL" id="UYV66104.1"/>
    </source>
</evidence>
<sequence length="134" mass="15339">MKRVVKAIIWREKTSMTRGQMTRHHRYLGEASMTCERHPKTFCLLNVSHDSVKSPCNAIKRASDVSTHFYHRSRNVLYLGCVKLLFWVFVNFLMLSLLCVSNEEPQMSSYNSITAVAISSSWVCKAAVLSSCQF</sequence>
<proteinExistence type="predicted"/>
<accession>A0ABY6KB73</accession>
<dbReference type="Proteomes" id="UP001235939">
    <property type="component" value="Chromosome 04"/>
</dbReference>
<reference evidence="2 3" key="1">
    <citation type="submission" date="2022-01" db="EMBL/GenBank/DDBJ databases">
        <title>A chromosomal length assembly of Cordylochernes scorpioides.</title>
        <authorList>
            <person name="Zeh D."/>
            <person name="Zeh J."/>
        </authorList>
    </citation>
    <scope>NUCLEOTIDE SEQUENCE [LARGE SCALE GENOMIC DNA]</scope>
    <source>
        <strain evidence="2">IN4F17</strain>
        <tissue evidence="2">Whole Body</tissue>
    </source>
</reference>
<organism evidence="2 3">
    <name type="scientific">Cordylochernes scorpioides</name>
    <dbReference type="NCBI Taxonomy" id="51811"/>
    <lineage>
        <taxon>Eukaryota</taxon>
        <taxon>Metazoa</taxon>
        <taxon>Ecdysozoa</taxon>
        <taxon>Arthropoda</taxon>
        <taxon>Chelicerata</taxon>
        <taxon>Arachnida</taxon>
        <taxon>Pseudoscorpiones</taxon>
        <taxon>Cheliferoidea</taxon>
        <taxon>Chernetidae</taxon>
        <taxon>Cordylochernes</taxon>
    </lineage>
</organism>
<keyword evidence="1" id="KW-0472">Membrane</keyword>
<name>A0ABY6KB73_9ARAC</name>